<evidence type="ECO:0000313" key="2">
    <source>
        <dbReference type="Proteomes" id="UP000199167"/>
    </source>
</evidence>
<dbReference type="Proteomes" id="UP000199167">
    <property type="component" value="Unassembled WGS sequence"/>
</dbReference>
<proteinExistence type="predicted"/>
<dbReference type="AlphaFoldDB" id="A0A1I0NK23"/>
<sequence length="95" mass="10381">MRILFLPFAGVVALSAYVGWQMGKPLSESAVLDHHADIWVQTGPDGAEKTDCFGVPGEVDTVWITVICRHDSGIVERTAVDRQGRVLMEQDGPET</sequence>
<evidence type="ECO:0000313" key="1">
    <source>
        <dbReference type="EMBL" id="SEW01607.1"/>
    </source>
</evidence>
<accession>A0A1I0NK23</accession>
<dbReference type="EMBL" id="FOIZ01000001">
    <property type="protein sequence ID" value="SEW01607.1"/>
    <property type="molecule type" value="Genomic_DNA"/>
</dbReference>
<dbReference type="STRING" id="364200.SAMN04488515_0660"/>
<keyword evidence="2" id="KW-1185">Reference proteome</keyword>
<dbReference type="OrthoDB" id="7874631at2"/>
<name>A0A1I0NK23_9RHOB</name>
<gene>
    <name evidence="1" type="ORF">SAMN04488515_0660</name>
</gene>
<organism evidence="1 2">
    <name type="scientific">Cognatiyoonia koreensis</name>
    <dbReference type="NCBI Taxonomy" id="364200"/>
    <lineage>
        <taxon>Bacteria</taxon>
        <taxon>Pseudomonadati</taxon>
        <taxon>Pseudomonadota</taxon>
        <taxon>Alphaproteobacteria</taxon>
        <taxon>Rhodobacterales</taxon>
        <taxon>Paracoccaceae</taxon>
        <taxon>Cognatiyoonia</taxon>
    </lineage>
</organism>
<dbReference type="RefSeq" id="WP_131801566.1">
    <property type="nucleotide sequence ID" value="NZ_FOIZ01000001.1"/>
</dbReference>
<reference evidence="1 2" key="1">
    <citation type="submission" date="2016-10" db="EMBL/GenBank/DDBJ databases">
        <authorList>
            <person name="de Groot N.N."/>
        </authorList>
    </citation>
    <scope>NUCLEOTIDE SEQUENCE [LARGE SCALE GENOMIC DNA]</scope>
    <source>
        <strain evidence="1 2">DSM 17925</strain>
    </source>
</reference>
<protein>
    <submittedName>
        <fullName evidence="1">Uncharacterized protein</fullName>
    </submittedName>
</protein>